<sequence length="38" mass="4516">MIKNMKKEGFSKSIFALSNKLNVKTFIFQNKEESDYEK</sequence>
<reference evidence="1 2" key="1">
    <citation type="submission" date="2015-09" db="EMBL/GenBank/DDBJ databases">
        <authorList>
            <consortium name="Pathogen Informatics"/>
        </authorList>
    </citation>
    <scope>NUCLEOTIDE SEQUENCE [LARGE SCALE GENOMIC DNA]</scope>
    <source>
        <strain evidence="1 2">2789STDY5834835</strain>
    </source>
</reference>
<name>A0A174FE09_9FIRM</name>
<evidence type="ECO:0000313" key="2">
    <source>
        <dbReference type="Proteomes" id="UP000095679"/>
    </source>
</evidence>
<dbReference type="Proteomes" id="UP000095679">
    <property type="component" value="Unassembled WGS sequence"/>
</dbReference>
<protein>
    <submittedName>
        <fullName evidence="1">Uncharacterized protein</fullName>
    </submittedName>
</protein>
<accession>A0A174FE09</accession>
<proteinExistence type="predicted"/>
<dbReference type="EMBL" id="CYZL01000015">
    <property type="protein sequence ID" value="CUO48383.1"/>
    <property type="molecule type" value="Genomic_DNA"/>
</dbReference>
<gene>
    <name evidence="1" type="ORF">ERS852450_01880</name>
</gene>
<dbReference type="AlphaFoldDB" id="A0A174FE09"/>
<evidence type="ECO:0000313" key="1">
    <source>
        <dbReference type="EMBL" id="CUO48383.1"/>
    </source>
</evidence>
<organism evidence="1 2">
    <name type="scientific">Anaerobutyricum hallii</name>
    <dbReference type="NCBI Taxonomy" id="39488"/>
    <lineage>
        <taxon>Bacteria</taxon>
        <taxon>Bacillati</taxon>
        <taxon>Bacillota</taxon>
        <taxon>Clostridia</taxon>
        <taxon>Lachnospirales</taxon>
        <taxon>Lachnospiraceae</taxon>
        <taxon>Anaerobutyricum</taxon>
    </lineage>
</organism>